<dbReference type="AlphaFoldDB" id="A0A1I2DRD5"/>
<sequence length="260" mass="29619">MSTAAKGTVIEDYKLEEFLRCPYRYVKRQGAGPSAKAEVNWMQLAQLAVSHVVNAFYMTPEKERSKLSIPDMLEQWWTNKVTKFESPEHYWSIKQQLINGLNPLLMTELSSVPMIVFEQHQVFVPELQVELTQIFQLVLGSESGEPSDYIVRKYIVDEEEDIITLFQHLTAVFCFSAFGRLPVRIEVLPVLTGNLRIVYPTKETLEQSQDYMRLAASLMQEAASEPGQQLRKVQGSAECSRCPFLEECVSPAAEAEAIMM</sequence>
<gene>
    <name evidence="1" type="ORF">SAMN05216378_4209</name>
</gene>
<accession>A0A1I2DRD5</accession>
<dbReference type="RefSeq" id="WP_091188380.1">
    <property type="nucleotide sequence ID" value="NZ_FOMT01000004.1"/>
</dbReference>
<dbReference type="STRING" id="1045775.SAMN05216378_4209"/>
<name>A0A1I2DRD5_9BACL</name>
<organism evidence="1 2">
    <name type="scientific">Paenibacillus catalpae</name>
    <dbReference type="NCBI Taxonomy" id="1045775"/>
    <lineage>
        <taxon>Bacteria</taxon>
        <taxon>Bacillati</taxon>
        <taxon>Bacillota</taxon>
        <taxon>Bacilli</taxon>
        <taxon>Bacillales</taxon>
        <taxon>Paenibacillaceae</taxon>
        <taxon>Paenibacillus</taxon>
    </lineage>
</organism>
<proteinExistence type="predicted"/>
<dbReference type="EMBL" id="FOMT01000004">
    <property type="protein sequence ID" value="SFE82470.1"/>
    <property type="molecule type" value="Genomic_DNA"/>
</dbReference>
<evidence type="ECO:0008006" key="3">
    <source>
        <dbReference type="Google" id="ProtNLM"/>
    </source>
</evidence>
<dbReference type="OrthoDB" id="2695569at2"/>
<dbReference type="Proteomes" id="UP000198855">
    <property type="component" value="Unassembled WGS sequence"/>
</dbReference>
<protein>
    <recommendedName>
        <fullName evidence="3">PD-(D/E)XK nuclease superfamily protein</fullName>
    </recommendedName>
</protein>
<keyword evidence="2" id="KW-1185">Reference proteome</keyword>
<evidence type="ECO:0000313" key="2">
    <source>
        <dbReference type="Proteomes" id="UP000198855"/>
    </source>
</evidence>
<evidence type="ECO:0000313" key="1">
    <source>
        <dbReference type="EMBL" id="SFE82470.1"/>
    </source>
</evidence>
<reference evidence="2" key="1">
    <citation type="submission" date="2016-10" db="EMBL/GenBank/DDBJ databases">
        <authorList>
            <person name="Varghese N."/>
            <person name="Submissions S."/>
        </authorList>
    </citation>
    <scope>NUCLEOTIDE SEQUENCE [LARGE SCALE GENOMIC DNA]</scope>
    <source>
        <strain evidence="2">CGMCC 1.10784</strain>
    </source>
</reference>